<evidence type="ECO:0000313" key="1">
    <source>
        <dbReference type="EMBL" id="UUC45992.1"/>
    </source>
</evidence>
<accession>A0ABY5IWW8</accession>
<sequence length="85" mass="10063">MYHFINFIEGIPLVRPLKVKVLRENNEYLSIVQDLNLYAKSDDLNETIEELKEDLKNLYQDLFNSDYIPSGNAVKLKKEFEKILK</sequence>
<organism evidence="1 2">
    <name type="scientific">Flavobacterium cerinum</name>
    <dbReference type="NCBI Taxonomy" id="2502784"/>
    <lineage>
        <taxon>Bacteria</taxon>
        <taxon>Pseudomonadati</taxon>
        <taxon>Bacteroidota</taxon>
        <taxon>Flavobacteriia</taxon>
        <taxon>Flavobacteriales</taxon>
        <taxon>Flavobacteriaceae</taxon>
        <taxon>Flavobacterium</taxon>
    </lineage>
</organism>
<evidence type="ECO:0000313" key="2">
    <source>
        <dbReference type="Proteomes" id="UP001059844"/>
    </source>
</evidence>
<dbReference type="Proteomes" id="UP001059844">
    <property type="component" value="Chromosome"/>
</dbReference>
<keyword evidence="2" id="KW-1185">Reference proteome</keyword>
<protein>
    <submittedName>
        <fullName evidence="1">Uncharacterized protein</fullName>
    </submittedName>
</protein>
<dbReference type="RefSeq" id="WP_256551673.1">
    <property type="nucleotide sequence ID" value="NZ_CP101751.1"/>
</dbReference>
<gene>
    <name evidence="1" type="ORF">NOX80_02025</name>
</gene>
<name>A0ABY5IWW8_9FLAO</name>
<dbReference type="EMBL" id="CP101751">
    <property type="protein sequence ID" value="UUC45992.1"/>
    <property type="molecule type" value="Genomic_DNA"/>
</dbReference>
<reference evidence="1" key="1">
    <citation type="submission" date="2022-07" db="EMBL/GenBank/DDBJ databases">
        <title>Isolation, identification, and degradation of a PFOSA degrading strain from sewage treatment plant.</title>
        <authorList>
            <person name="Zhang L."/>
            <person name="Huo Y."/>
        </authorList>
    </citation>
    <scope>NUCLEOTIDE SEQUENCE</scope>
    <source>
        <strain evidence="1">C1</strain>
    </source>
</reference>
<proteinExistence type="predicted"/>